<sequence length="112" mass="11817">MEQILAAASIIGAIVLGATQMIKQTPINNKWLPFLNVLIGIVIGAGYALSFLPTEVIVYAWAGGLAGMAAGGFYDLKSNGVALNNERKANNLIDDGLGHQDTQHEHDIKGGE</sequence>
<organism evidence="1 2">
    <name type="scientific">Vagococcus fluvialis</name>
    <dbReference type="NCBI Taxonomy" id="2738"/>
    <lineage>
        <taxon>Bacteria</taxon>
        <taxon>Bacillati</taxon>
        <taxon>Bacillota</taxon>
        <taxon>Bacilli</taxon>
        <taxon>Lactobacillales</taxon>
        <taxon>Enterococcaceae</taxon>
        <taxon>Vagococcus</taxon>
    </lineage>
</organism>
<evidence type="ECO:0000313" key="2">
    <source>
        <dbReference type="Proteomes" id="UP000288197"/>
    </source>
</evidence>
<keyword evidence="2" id="KW-1185">Reference proteome</keyword>
<dbReference type="InterPro" id="IPR009708">
    <property type="entry name" value="Phage_A118_holin/antiholin"/>
</dbReference>
<name>A0A369B1K0_9ENTE</name>
<dbReference type="OrthoDB" id="2192767at2"/>
<protein>
    <submittedName>
        <fullName evidence="1">Uncharacterized protein</fullName>
    </submittedName>
</protein>
<reference evidence="1 2" key="1">
    <citation type="submission" date="2017-05" db="EMBL/GenBank/DDBJ databases">
        <title>Vagococcus spp. assemblies.</title>
        <authorList>
            <person name="Gulvik C.A."/>
        </authorList>
    </citation>
    <scope>NUCLEOTIDE SEQUENCE [LARGE SCALE GENOMIC DNA]</scope>
    <source>
        <strain evidence="1 2">NCFB 2497</strain>
    </source>
</reference>
<dbReference type="RefSeq" id="WP_114288950.1">
    <property type="nucleotide sequence ID" value="NZ_JBMEAP010000037.1"/>
</dbReference>
<evidence type="ECO:0000313" key="1">
    <source>
        <dbReference type="EMBL" id="RSU05420.1"/>
    </source>
</evidence>
<comment type="caution">
    <text evidence="1">The sequence shown here is derived from an EMBL/GenBank/DDBJ whole genome shotgun (WGS) entry which is preliminary data.</text>
</comment>
<dbReference type="EMBL" id="NGJX01000001">
    <property type="protein sequence ID" value="RSU05420.1"/>
    <property type="molecule type" value="Genomic_DNA"/>
</dbReference>
<dbReference type="Proteomes" id="UP000288197">
    <property type="component" value="Unassembled WGS sequence"/>
</dbReference>
<gene>
    <name evidence="1" type="ORF">CBF32_00025</name>
</gene>
<proteinExistence type="predicted"/>
<accession>A0A369B1K0</accession>
<dbReference type="Pfam" id="PF06946">
    <property type="entry name" value="Phage_holin_5_1"/>
    <property type="match status" value="1"/>
</dbReference>
<dbReference type="GeneID" id="63145704"/>
<dbReference type="AlphaFoldDB" id="A0A369B1K0"/>